<keyword evidence="9" id="KW-0325">Glycoprotein</keyword>
<keyword evidence="14" id="KW-1185">Reference proteome</keyword>
<evidence type="ECO:0000256" key="8">
    <source>
        <dbReference type="ARBA" id="ARBA00023136"/>
    </source>
</evidence>
<dbReference type="PANTHER" id="PTHR22914:SF16">
    <property type="entry name" value="CHITIN SYNTHASE 3"/>
    <property type="match status" value="1"/>
</dbReference>
<feature type="transmembrane region" description="Helical" evidence="11">
    <location>
        <begin position="255"/>
        <end position="275"/>
    </location>
</feature>
<feature type="region of interest" description="Disordered" evidence="10">
    <location>
        <begin position="188"/>
        <end position="210"/>
    </location>
</feature>
<evidence type="ECO:0000256" key="10">
    <source>
        <dbReference type="SAM" id="MobiDB-lite"/>
    </source>
</evidence>
<dbReference type="EC" id="2.4.1.16" evidence="2"/>
<dbReference type="SUPFAM" id="SSF53448">
    <property type="entry name" value="Nucleotide-diphospho-sugar transferases"/>
    <property type="match status" value="1"/>
</dbReference>
<evidence type="ECO:0000256" key="1">
    <source>
        <dbReference type="ARBA" id="ARBA00004651"/>
    </source>
</evidence>
<dbReference type="CDD" id="cd04190">
    <property type="entry name" value="Chitin_synth_C"/>
    <property type="match status" value="1"/>
</dbReference>
<evidence type="ECO:0000313" key="14">
    <source>
        <dbReference type="Proteomes" id="UP000242875"/>
    </source>
</evidence>
<feature type="compositionally biased region" description="Basic and acidic residues" evidence="10">
    <location>
        <begin position="1390"/>
        <end position="1399"/>
    </location>
</feature>
<protein>
    <recommendedName>
        <fullName evidence="2">chitin synthase</fullName>
        <ecNumber evidence="2">2.4.1.16</ecNumber>
    </recommendedName>
</protein>
<name>A0A261Y1R1_9FUNG</name>
<dbReference type="Proteomes" id="UP000242875">
    <property type="component" value="Unassembled WGS sequence"/>
</dbReference>
<dbReference type="GO" id="GO:0005886">
    <property type="term" value="C:plasma membrane"/>
    <property type="evidence" value="ECO:0007669"/>
    <property type="project" value="UniProtKB-SubCell"/>
</dbReference>
<dbReference type="GO" id="GO:0030428">
    <property type="term" value="C:cell septum"/>
    <property type="evidence" value="ECO:0007669"/>
    <property type="project" value="TreeGrafter"/>
</dbReference>
<reference evidence="13 14" key="1">
    <citation type="journal article" date="2017" name="Mycologia">
        <title>Bifiguratus adelaidae, gen. et sp. nov., a new member of Mucoromycotina in endophytic and soil-dwelling habitats.</title>
        <authorList>
            <person name="Torres-Cruz T.J."/>
            <person name="Billingsley Tobias T.L."/>
            <person name="Almatruk M."/>
            <person name="Hesse C."/>
            <person name="Kuske C.R."/>
            <person name="Desiro A."/>
            <person name="Benucci G.M."/>
            <person name="Bonito G."/>
            <person name="Stajich J.E."/>
            <person name="Dunlap C."/>
            <person name="Arnold A.E."/>
            <person name="Porras-Alfaro A."/>
        </authorList>
    </citation>
    <scope>NUCLEOTIDE SEQUENCE [LARGE SCALE GENOMIC DNA]</scope>
    <source>
        <strain evidence="13 14">AZ0501</strain>
    </source>
</reference>
<dbReference type="InterPro" id="IPR054295">
    <property type="entry name" value="CHS4-like_dom"/>
</dbReference>
<dbReference type="InterPro" id="IPR029044">
    <property type="entry name" value="Nucleotide-diphossugar_trans"/>
</dbReference>
<dbReference type="Pfam" id="PF22997">
    <property type="entry name" value="CHS4"/>
    <property type="match status" value="1"/>
</dbReference>
<evidence type="ECO:0000256" key="5">
    <source>
        <dbReference type="ARBA" id="ARBA00022679"/>
    </source>
</evidence>
<keyword evidence="8 11" id="KW-0472">Membrane</keyword>
<feature type="transmembrane region" description="Helical" evidence="11">
    <location>
        <begin position="1160"/>
        <end position="1184"/>
    </location>
</feature>
<evidence type="ECO:0000256" key="11">
    <source>
        <dbReference type="SAM" id="Phobius"/>
    </source>
</evidence>
<evidence type="ECO:0000313" key="13">
    <source>
        <dbReference type="EMBL" id="OZJ04508.1"/>
    </source>
</evidence>
<dbReference type="GO" id="GO:0004100">
    <property type="term" value="F:chitin synthase activity"/>
    <property type="evidence" value="ECO:0007669"/>
    <property type="project" value="UniProtKB-EC"/>
</dbReference>
<keyword evidence="4" id="KW-0328">Glycosyltransferase</keyword>
<keyword evidence="3" id="KW-1003">Cell membrane</keyword>
<feature type="compositionally biased region" description="Basic and acidic residues" evidence="10">
    <location>
        <begin position="62"/>
        <end position="72"/>
    </location>
</feature>
<evidence type="ECO:0000256" key="4">
    <source>
        <dbReference type="ARBA" id="ARBA00022676"/>
    </source>
</evidence>
<dbReference type="GO" id="GO:0006031">
    <property type="term" value="P:chitin biosynthetic process"/>
    <property type="evidence" value="ECO:0007669"/>
    <property type="project" value="TreeGrafter"/>
</dbReference>
<feature type="region of interest" description="Disordered" evidence="10">
    <location>
        <begin position="1"/>
        <end position="72"/>
    </location>
</feature>
<dbReference type="InterPro" id="IPR004835">
    <property type="entry name" value="Chitin_synth"/>
</dbReference>
<dbReference type="Pfam" id="PF03142">
    <property type="entry name" value="Chitin_synth_2"/>
    <property type="match status" value="1"/>
</dbReference>
<accession>A0A261Y1R1</accession>
<evidence type="ECO:0000256" key="9">
    <source>
        <dbReference type="ARBA" id="ARBA00023180"/>
    </source>
</evidence>
<keyword evidence="6 11" id="KW-0812">Transmembrane</keyword>
<feature type="region of interest" description="Disordered" evidence="10">
    <location>
        <begin position="657"/>
        <end position="690"/>
    </location>
</feature>
<gene>
    <name evidence="13" type="ORF">BZG36_02238</name>
</gene>
<evidence type="ECO:0000259" key="12">
    <source>
        <dbReference type="Pfam" id="PF22997"/>
    </source>
</evidence>
<feature type="region of interest" description="Disordered" evidence="10">
    <location>
        <begin position="1331"/>
        <end position="1399"/>
    </location>
</feature>
<feature type="domain" description="Chitin synthase 4-like" evidence="12">
    <location>
        <begin position="426"/>
        <end position="514"/>
    </location>
</feature>
<comment type="caution">
    <text evidence="13">The sequence shown here is derived from an EMBL/GenBank/DDBJ whole genome shotgun (WGS) entry which is preliminary data.</text>
</comment>
<evidence type="ECO:0000256" key="2">
    <source>
        <dbReference type="ARBA" id="ARBA00012543"/>
    </source>
</evidence>
<sequence>MSSEPRTGSPGQGRRVYSATPDRPQSPPVEGSRKTSLLRRTSTTTETNDGRPTRPKRQKSLVRPERERINADHRQYHYRQHVAEQLESGWRGGFEASTTGNAPLYNLENGPRGAVTGVWPPQPLYPSEEPGALNDHTGRTTPPTMPMQNLNLHPLLKRGKSILGREEPQMKEKMPETKSKAAKAIVSPFEPPAPTTATKTKKIRVPGATDQSGERKWPDCWQTYCRLLTCCIPGGLLELFGMPNPLTQKAWREKIGLLSIIFLICGAVGFLTFGFTQAVCPTPPLTFRIGTINPGYLIINGWAYQLASWSHPPIPGFPSNMTNILYPPINAGGMDATFLFQNVNQQCLGVITPKAGAVIEGMQGNKVPTYFPCRLFNPNITAPPDPSTYTNYSGCHLTTTARDAYYQMETIGAKDNNGKYQKGGQVYYAWEDVRGKANLVVYNGNVLNLALLKSLPTNLFSTPANGLMQQIINANGTSPLGGTDITLYVSTSRDPSVNYYKEAECMSDIIKVGQIDTMSLGCIASQLVLYLSLCVILGVIIIKFTLAIIFGWFLSWKLGYFKEGDSYKDRMKRANEIESWTDNILRPADAIRPRSYASADSLKRQTIIPRKSRFTTQEFGSTHFDNTAARTSTAHFARSPMGPNMRASGILQVSASGTATPPLRSSHMGGSVHSIPRSLDRSRRSSTSSTSIGKVCANAGMSSCPFPLAKGVVPQPPPDYQPFHFPLIPAICLITCYSEGEEGIRTTLDSIATTDYPNSHKLILIIADGIITGAGNSKPTPDICVDMMTDLIVPRDRVQPYSYVSIADGAKRHNMAKIYAGFYKYDNTTVDPSKQQRVPMITIAKCGTEAEANEKKPGNRGKRDSQIILMNFLQKVMFDERMTLLEYEFFNSIWRVCGISADKFEAVLMVDADTKIFPDSLTRLLACLVKDHDIMGLCGETKIGNKTDSWVSMIQVFEYYISHHQIKAFESIFGGVTCLPGCFCMYRIKAPKGPNGYWVPILANPDVVQHYSENIVDTLHKKNLLLLGEDRYLSTLMLKTFPKRKMVFVPQAVCKTVVPDTFNVLLSQRRRWINSTIHNLAELVFVRDLCGTFCFSMQFIVFMDLVGTVALPAAISFTLYLVIRACLGYAMDELIPLILLAVILGLPAVLIGLTSRKLIYVGWMMVYLLSLPIWNFVLPVYAYWHFDDFTWGDTRKLASGKDTHHGDKEGEFDSSKVIMKRWAEYERERRSRGLYSNLQGDYPGSGQSIDTISSEEDLASLRHVPFRKGHDRTPSGSMLLSPPLLTNSHVMTPHTFFNGADSDIKSPLLTGNMSMSTQSYHFHSPLTADVKPYKATSNGSHLSTRRSSSNASTSQPSSPLAVPTALGSNSHHPSPNASEPPKPPPHRVAPRSDMRHEID</sequence>
<feature type="transmembrane region" description="Helical" evidence="11">
    <location>
        <begin position="1099"/>
        <end position="1122"/>
    </location>
</feature>
<keyword evidence="7 11" id="KW-1133">Transmembrane helix</keyword>
<comment type="subcellular location">
    <subcellularLocation>
        <location evidence="1">Cell membrane</location>
        <topology evidence="1">Multi-pass membrane protein</topology>
    </subcellularLocation>
</comment>
<proteinExistence type="predicted"/>
<evidence type="ECO:0000256" key="6">
    <source>
        <dbReference type="ARBA" id="ARBA00022692"/>
    </source>
</evidence>
<feature type="transmembrane region" description="Helical" evidence="11">
    <location>
        <begin position="527"/>
        <end position="554"/>
    </location>
</feature>
<feature type="transmembrane region" description="Helical" evidence="11">
    <location>
        <begin position="1134"/>
        <end position="1153"/>
    </location>
</feature>
<evidence type="ECO:0000256" key="7">
    <source>
        <dbReference type="ARBA" id="ARBA00022989"/>
    </source>
</evidence>
<feature type="compositionally biased region" description="Low complexity" evidence="10">
    <location>
        <begin position="1337"/>
        <end position="1360"/>
    </location>
</feature>
<keyword evidence="5" id="KW-0808">Transferase</keyword>
<organism evidence="13 14">
    <name type="scientific">Bifiguratus adelaidae</name>
    <dbReference type="NCBI Taxonomy" id="1938954"/>
    <lineage>
        <taxon>Eukaryota</taxon>
        <taxon>Fungi</taxon>
        <taxon>Fungi incertae sedis</taxon>
        <taxon>Mucoromycota</taxon>
        <taxon>Mucoromycotina</taxon>
        <taxon>Endogonomycetes</taxon>
        <taxon>Endogonales</taxon>
        <taxon>Endogonales incertae sedis</taxon>
        <taxon>Bifiguratus</taxon>
    </lineage>
</organism>
<dbReference type="EMBL" id="MVBO01000038">
    <property type="protein sequence ID" value="OZJ04508.1"/>
    <property type="molecule type" value="Genomic_DNA"/>
</dbReference>
<evidence type="ECO:0000256" key="3">
    <source>
        <dbReference type="ARBA" id="ARBA00022475"/>
    </source>
</evidence>
<dbReference type="PANTHER" id="PTHR22914">
    <property type="entry name" value="CHITIN SYNTHASE"/>
    <property type="match status" value="1"/>
</dbReference>
<dbReference type="OrthoDB" id="370884at2759"/>